<reference evidence="6 7" key="1">
    <citation type="submission" date="2018-10" db="EMBL/GenBank/DDBJ databases">
        <title>Genomic Encyclopedia of Archaeal and Bacterial Type Strains, Phase II (KMG-II): from individual species to whole genera.</title>
        <authorList>
            <person name="Goeker M."/>
        </authorList>
    </citation>
    <scope>NUCLEOTIDE SEQUENCE [LARGE SCALE GENOMIC DNA]</scope>
    <source>
        <strain evidence="6 7">DSM 25217</strain>
    </source>
</reference>
<keyword evidence="7" id="KW-1185">Reference proteome</keyword>
<dbReference type="InParanoid" id="A0A3M0CS73"/>
<evidence type="ECO:0000256" key="2">
    <source>
        <dbReference type="ARBA" id="ARBA00037999"/>
    </source>
</evidence>
<feature type="active site" description="Proton acceptor" evidence="3">
    <location>
        <position position="211"/>
    </location>
</feature>
<sequence length="390" mass="42249">MGREGRPPFRSCGSRPRLGEICVTPDWSIKCLVPDLPAPEDILPYLRTMHDNRWYSNFGPLVNRFERDIAAFLTETDGRPLHAVAVSSATAALDLMLRAADLPEGAHILLPAVTFPATILTVMNAGYTPVIADVDPVTWDLTPAIATAITASMPIAAVMPVAPFGYGLDIAGWQGFRGDTGLPVFFDAAAVLGQQPVSADMPMAFSLHATKPFGVGEGGLMVTGDADHAARIRRIANFGFDQGVIVEPGGNSKMAEYFAGVALAQMDRWPGLLSRRRALYQFYEKTLAGHGLGDMLRRRPGGVVPATLPLDTRGRARDLMAAFTARGIQHRQWYLPPLHRHPAFADCMRAAETLPVSDRLNDSLVGVPFHGFLTETDIMTVCDTVRTVCA</sequence>
<dbReference type="InterPro" id="IPR015421">
    <property type="entry name" value="PyrdxlP-dep_Trfase_major"/>
</dbReference>
<dbReference type="GO" id="GO:0000271">
    <property type="term" value="P:polysaccharide biosynthetic process"/>
    <property type="evidence" value="ECO:0007669"/>
    <property type="project" value="TreeGrafter"/>
</dbReference>
<evidence type="ECO:0000313" key="6">
    <source>
        <dbReference type="EMBL" id="RMB12441.1"/>
    </source>
</evidence>
<dbReference type="EMBL" id="REFR01000009">
    <property type="protein sequence ID" value="RMB12441.1"/>
    <property type="molecule type" value="Genomic_DNA"/>
</dbReference>
<evidence type="ECO:0000256" key="5">
    <source>
        <dbReference type="RuleBase" id="RU004508"/>
    </source>
</evidence>
<dbReference type="InterPro" id="IPR000653">
    <property type="entry name" value="DegT/StrS_aminotransferase"/>
</dbReference>
<gene>
    <name evidence="6" type="ORF">BXY39_0937</name>
</gene>
<name>A0A3M0CS73_9PROT</name>
<comment type="caution">
    <text evidence="6">The sequence shown here is derived from an EMBL/GenBank/DDBJ whole genome shotgun (WGS) entry which is preliminary data.</text>
</comment>
<dbReference type="OrthoDB" id="9768668at2"/>
<dbReference type="PANTHER" id="PTHR30244:SF9">
    <property type="entry name" value="PROTEIN RV3402C"/>
    <property type="match status" value="1"/>
</dbReference>
<evidence type="ECO:0000256" key="1">
    <source>
        <dbReference type="ARBA" id="ARBA00022898"/>
    </source>
</evidence>
<evidence type="ECO:0000313" key="7">
    <source>
        <dbReference type="Proteomes" id="UP000271227"/>
    </source>
</evidence>
<dbReference type="GO" id="GO:0008483">
    <property type="term" value="F:transaminase activity"/>
    <property type="evidence" value="ECO:0007669"/>
    <property type="project" value="TreeGrafter"/>
</dbReference>
<dbReference type="PIRSF" id="PIRSF000390">
    <property type="entry name" value="PLP_StrS"/>
    <property type="match status" value="1"/>
</dbReference>
<organism evidence="6 7">
    <name type="scientific">Eilatimonas milleporae</name>
    <dbReference type="NCBI Taxonomy" id="911205"/>
    <lineage>
        <taxon>Bacteria</taxon>
        <taxon>Pseudomonadati</taxon>
        <taxon>Pseudomonadota</taxon>
        <taxon>Alphaproteobacteria</taxon>
        <taxon>Kordiimonadales</taxon>
        <taxon>Kordiimonadaceae</taxon>
        <taxon>Eilatimonas</taxon>
    </lineage>
</organism>
<evidence type="ECO:0000256" key="4">
    <source>
        <dbReference type="PIRSR" id="PIRSR000390-2"/>
    </source>
</evidence>
<accession>A0A3M0CS73</accession>
<dbReference type="Gene3D" id="3.40.640.10">
    <property type="entry name" value="Type I PLP-dependent aspartate aminotransferase-like (Major domain)"/>
    <property type="match status" value="1"/>
</dbReference>
<evidence type="ECO:0000256" key="3">
    <source>
        <dbReference type="PIRSR" id="PIRSR000390-1"/>
    </source>
</evidence>
<proteinExistence type="inferred from homology"/>
<dbReference type="AlphaFoldDB" id="A0A3M0CS73"/>
<feature type="modified residue" description="N6-(pyridoxal phosphate)lysine" evidence="4">
    <location>
        <position position="211"/>
    </location>
</feature>
<dbReference type="GO" id="GO:0030170">
    <property type="term" value="F:pyridoxal phosphate binding"/>
    <property type="evidence" value="ECO:0007669"/>
    <property type="project" value="TreeGrafter"/>
</dbReference>
<protein>
    <submittedName>
        <fullName evidence="6">dTDP-4-amino-4,6-dideoxygalactose transaminase</fullName>
    </submittedName>
</protein>
<dbReference type="InterPro" id="IPR015424">
    <property type="entry name" value="PyrdxlP-dep_Trfase"/>
</dbReference>
<dbReference type="PANTHER" id="PTHR30244">
    <property type="entry name" value="TRANSAMINASE"/>
    <property type="match status" value="1"/>
</dbReference>
<dbReference type="SUPFAM" id="SSF53383">
    <property type="entry name" value="PLP-dependent transferases"/>
    <property type="match status" value="1"/>
</dbReference>
<dbReference type="Proteomes" id="UP000271227">
    <property type="component" value="Unassembled WGS sequence"/>
</dbReference>
<dbReference type="Pfam" id="PF01041">
    <property type="entry name" value="DegT_DnrJ_EryC1"/>
    <property type="match status" value="1"/>
</dbReference>
<comment type="similarity">
    <text evidence="2 5">Belongs to the DegT/DnrJ/EryC1 family.</text>
</comment>
<keyword evidence="1 4" id="KW-0663">Pyridoxal phosphate</keyword>